<evidence type="ECO:0000313" key="2">
    <source>
        <dbReference type="Proteomes" id="UP000523079"/>
    </source>
</evidence>
<protein>
    <submittedName>
        <fullName evidence="1">Uncharacterized protein YukE</fullName>
    </submittedName>
</protein>
<comment type="caution">
    <text evidence="1">The sequence shown here is derived from an EMBL/GenBank/DDBJ whole genome shotgun (WGS) entry which is preliminary data.</text>
</comment>
<accession>A0A7W3IR14</accession>
<dbReference type="RefSeq" id="WP_182559235.1">
    <property type="nucleotide sequence ID" value="NZ_JACGWT010000002.1"/>
</dbReference>
<dbReference type="Proteomes" id="UP000523079">
    <property type="component" value="Unassembled WGS sequence"/>
</dbReference>
<dbReference type="AlphaFoldDB" id="A0A7W3IR14"/>
<dbReference type="EMBL" id="JACGWT010000002">
    <property type="protein sequence ID" value="MBA8793644.1"/>
    <property type="molecule type" value="Genomic_DNA"/>
</dbReference>
<organism evidence="1 2">
    <name type="scientific">Microlunatus kandeliicorticis</name>
    <dbReference type="NCBI Taxonomy" id="1759536"/>
    <lineage>
        <taxon>Bacteria</taxon>
        <taxon>Bacillati</taxon>
        <taxon>Actinomycetota</taxon>
        <taxon>Actinomycetes</taxon>
        <taxon>Propionibacteriales</taxon>
        <taxon>Propionibacteriaceae</taxon>
        <taxon>Microlunatus</taxon>
    </lineage>
</organism>
<keyword evidence="2" id="KW-1185">Reference proteome</keyword>
<gene>
    <name evidence="1" type="ORF">FHX74_001249</name>
</gene>
<proteinExistence type="predicted"/>
<reference evidence="1 2" key="1">
    <citation type="submission" date="2020-07" db="EMBL/GenBank/DDBJ databases">
        <title>Sequencing the genomes of 1000 actinobacteria strains.</title>
        <authorList>
            <person name="Klenk H.-P."/>
        </authorList>
    </citation>
    <scope>NUCLEOTIDE SEQUENCE [LARGE SCALE GENOMIC DNA]</scope>
    <source>
        <strain evidence="1 2">DSM 100723</strain>
    </source>
</reference>
<dbReference type="Gene3D" id="1.10.287.1060">
    <property type="entry name" value="ESAT-6-like"/>
    <property type="match status" value="1"/>
</dbReference>
<sequence length="104" mass="11431">MVAAGAGDRAYNTASSADSQQLFNTAAAELEALLDLRDKQVRAAMAHYLATGVSEEYHAKEVRWHTKAQQVRDIIRKLRQSLQQNDETAMTALKQASTAVSNII</sequence>
<evidence type="ECO:0000313" key="1">
    <source>
        <dbReference type="EMBL" id="MBA8793644.1"/>
    </source>
</evidence>
<name>A0A7W3IR14_9ACTN</name>